<dbReference type="EMBL" id="CP021106">
    <property type="protein sequence ID" value="ARO87973.1"/>
    <property type="molecule type" value="Genomic_DNA"/>
</dbReference>
<organism evidence="1 2">
    <name type="scientific">Nitrosospira lacus</name>
    <dbReference type="NCBI Taxonomy" id="1288494"/>
    <lineage>
        <taxon>Bacteria</taxon>
        <taxon>Pseudomonadati</taxon>
        <taxon>Pseudomonadota</taxon>
        <taxon>Betaproteobacteria</taxon>
        <taxon>Nitrosomonadales</taxon>
        <taxon>Nitrosomonadaceae</taxon>
        <taxon>Nitrosospira</taxon>
    </lineage>
</organism>
<name>A0A1W6SQA2_9PROT</name>
<sequence>MAQGDMFLKIESARQGAIKGEAQDENHKDEIDVNDWSWGMQAKTTLSGGGASPKATLNELNIVKQVDSASTGLMSAMRNNDLIKKAVLTVRKAGGTPHEYFKISIEKGRITALDVDTSNFSSSGDLSERLSLAFQKISVEYVPQGPDGLPQGSMLFDAEIS</sequence>
<dbReference type="eggNOG" id="COG3157">
    <property type="taxonomic scope" value="Bacteria"/>
</dbReference>
<dbReference type="AlphaFoldDB" id="A0A1W6SQA2"/>
<dbReference type="KEGG" id="nlc:EBAPG3_009450"/>
<proteinExistence type="predicted"/>
<dbReference type="InterPro" id="IPR008514">
    <property type="entry name" value="T6SS_Hcp"/>
</dbReference>
<dbReference type="PANTHER" id="PTHR36152">
    <property type="entry name" value="CYTOPLASMIC PROTEIN-RELATED"/>
    <property type="match status" value="1"/>
</dbReference>
<dbReference type="NCBIfam" id="TIGR03344">
    <property type="entry name" value="VI_effect_Hcp1"/>
    <property type="match status" value="1"/>
</dbReference>
<dbReference type="RefSeq" id="WP_004177942.1">
    <property type="nucleotide sequence ID" value="NZ_CP021106.3"/>
</dbReference>
<protein>
    <submittedName>
        <fullName evidence="1">Hcp1 family type VI secretion system effector</fullName>
    </submittedName>
</protein>
<dbReference type="Proteomes" id="UP000012179">
    <property type="component" value="Chromosome"/>
</dbReference>
<dbReference type="InterPro" id="IPR053165">
    <property type="entry name" value="HSI-I_assembly_Hcp1"/>
</dbReference>
<keyword evidence="2" id="KW-1185">Reference proteome</keyword>
<dbReference type="Gene3D" id="2.30.110.20">
    <property type="entry name" value="Hcp1-like"/>
    <property type="match status" value="1"/>
</dbReference>
<dbReference type="Pfam" id="PF05638">
    <property type="entry name" value="T6SS_HCP"/>
    <property type="match status" value="1"/>
</dbReference>
<reference evidence="1 2" key="1">
    <citation type="journal article" date="2015" name="Int. J. Syst. Evol. Microbiol.">
        <title>Nitrosospira lacus sp. nov., a psychrotolerant, ammonia-oxidizing bacterium from sandy lake sediment.</title>
        <authorList>
            <person name="Urakawa H."/>
            <person name="Garcia J.C."/>
            <person name="Nielsen J.L."/>
            <person name="Le V.Q."/>
            <person name="Kozlowski J.A."/>
            <person name="Stein L.Y."/>
            <person name="Lim C.K."/>
            <person name="Pommerening-Roser A."/>
            <person name="Martens-Habbena W."/>
            <person name="Stahl D.A."/>
            <person name="Klotz M.G."/>
        </authorList>
    </citation>
    <scope>NUCLEOTIDE SEQUENCE [LARGE SCALE GENOMIC DNA]</scope>
    <source>
        <strain evidence="1 2">APG3</strain>
    </source>
</reference>
<dbReference type="PANTHER" id="PTHR36152:SF5">
    <property type="entry name" value="PROTEIN HCP1"/>
    <property type="match status" value="1"/>
</dbReference>
<accession>A0A1W6SQA2</accession>
<dbReference type="SUPFAM" id="SSF141452">
    <property type="entry name" value="Hcp1-like"/>
    <property type="match status" value="1"/>
</dbReference>
<dbReference type="InterPro" id="IPR036624">
    <property type="entry name" value="Hcp1-lik_sf"/>
</dbReference>
<dbReference type="OrthoDB" id="5066999at2"/>
<gene>
    <name evidence="1" type="ORF">EBAPG3_009450</name>
</gene>
<evidence type="ECO:0000313" key="1">
    <source>
        <dbReference type="EMBL" id="ARO87973.1"/>
    </source>
</evidence>
<evidence type="ECO:0000313" key="2">
    <source>
        <dbReference type="Proteomes" id="UP000012179"/>
    </source>
</evidence>